<proteinExistence type="predicted"/>
<dbReference type="GO" id="GO:0005759">
    <property type="term" value="C:mitochondrial matrix"/>
    <property type="evidence" value="ECO:0007669"/>
    <property type="project" value="InterPro"/>
</dbReference>
<dbReference type="FunFam" id="3.10.280.10:FF:000013">
    <property type="entry name" value="Uncharacterized protein"/>
    <property type="match status" value="1"/>
</dbReference>
<dbReference type="AlphaFoldDB" id="A0A8S1NES7"/>
<reference evidence="1" key="1">
    <citation type="submission" date="2021-01" db="EMBL/GenBank/DDBJ databases">
        <authorList>
            <consortium name="Genoscope - CEA"/>
            <person name="William W."/>
        </authorList>
    </citation>
    <scope>NUCLEOTIDE SEQUENCE</scope>
</reference>
<dbReference type="Proteomes" id="UP000692954">
    <property type="component" value="Unassembled WGS sequence"/>
</dbReference>
<name>A0A8S1NES7_9CILI</name>
<organism evidence="1 2">
    <name type="scientific">Paramecium sonneborni</name>
    <dbReference type="NCBI Taxonomy" id="65129"/>
    <lineage>
        <taxon>Eukaryota</taxon>
        <taxon>Sar</taxon>
        <taxon>Alveolata</taxon>
        <taxon>Ciliophora</taxon>
        <taxon>Intramacronucleata</taxon>
        <taxon>Oligohymenophorea</taxon>
        <taxon>Peniculida</taxon>
        <taxon>Parameciidae</taxon>
        <taxon>Paramecium</taxon>
    </lineage>
</organism>
<sequence length="237" mass="27631">MITKISARFARTLSPVNFPGSKISIQQSLIEKNQLFQIVENEIKFEVLSINNNHQNCDLTKFNGFKITNIEDEQRIELSKNVENVQILICIDFQNSDLLIEKEITDTQIIQIQNTSETPLTLFHSIPQFQYPFSIYLTKGNGIISCYECLAENGKIKIQMISIIDDIEEHKQMPREYRGLQDYNGCNHTEDSIQYEILNYLKTFEIDSEFALFVQHVQMNKEQVLNVNYLQDEHNAQ</sequence>
<dbReference type="Pfam" id="PF02330">
    <property type="entry name" value="MAM33"/>
    <property type="match status" value="1"/>
</dbReference>
<keyword evidence="2" id="KW-1185">Reference proteome</keyword>
<protein>
    <submittedName>
        <fullName evidence="1">Uncharacterized protein</fullName>
    </submittedName>
</protein>
<accession>A0A8S1NES7</accession>
<dbReference type="PANTHER" id="PTHR10826">
    <property type="entry name" value="COMPLEMENT COMPONENT 1"/>
    <property type="match status" value="1"/>
</dbReference>
<dbReference type="PANTHER" id="PTHR10826:SF1">
    <property type="entry name" value="COMPLEMENT COMPONENT 1 Q SUBCOMPONENT-BINDING PROTEIN, MITOCHONDRIAL"/>
    <property type="match status" value="1"/>
</dbReference>
<comment type="caution">
    <text evidence="1">The sequence shown here is derived from an EMBL/GenBank/DDBJ whole genome shotgun (WGS) entry which is preliminary data.</text>
</comment>
<dbReference type="InterPro" id="IPR003428">
    <property type="entry name" value="MAM33"/>
</dbReference>
<dbReference type="EMBL" id="CAJJDN010000051">
    <property type="protein sequence ID" value="CAD8087595.1"/>
    <property type="molecule type" value="Genomic_DNA"/>
</dbReference>
<dbReference type="OrthoDB" id="302973at2759"/>
<evidence type="ECO:0000313" key="2">
    <source>
        <dbReference type="Proteomes" id="UP000692954"/>
    </source>
</evidence>
<gene>
    <name evidence="1" type="ORF">PSON_ATCC_30995.1.T0510284</name>
</gene>
<evidence type="ECO:0000313" key="1">
    <source>
        <dbReference type="EMBL" id="CAD8087595.1"/>
    </source>
</evidence>